<dbReference type="AlphaFoldDB" id="A0A1F7GMI5"/>
<dbReference type="GO" id="GO:0003723">
    <property type="term" value="F:RNA binding"/>
    <property type="evidence" value="ECO:0007669"/>
    <property type="project" value="TreeGrafter"/>
</dbReference>
<comment type="similarity">
    <text evidence="1 4">Belongs to the universal ribosomal protein uS9 family.</text>
</comment>
<evidence type="ECO:0000256" key="2">
    <source>
        <dbReference type="ARBA" id="ARBA00022980"/>
    </source>
</evidence>
<organism evidence="7 8">
    <name type="scientific">Candidatus Roizmanbacteria bacterium RIFCSPHIGHO2_01_FULL_39_24</name>
    <dbReference type="NCBI Taxonomy" id="1802032"/>
    <lineage>
        <taxon>Bacteria</taxon>
        <taxon>Candidatus Roizmaniibacteriota</taxon>
    </lineage>
</organism>
<proteinExistence type="inferred from homology"/>
<dbReference type="GO" id="GO:0022627">
    <property type="term" value="C:cytosolic small ribosomal subunit"/>
    <property type="evidence" value="ECO:0007669"/>
    <property type="project" value="TreeGrafter"/>
</dbReference>
<evidence type="ECO:0000256" key="1">
    <source>
        <dbReference type="ARBA" id="ARBA00005251"/>
    </source>
</evidence>
<evidence type="ECO:0000313" key="8">
    <source>
        <dbReference type="Proteomes" id="UP000176850"/>
    </source>
</evidence>
<dbReference type="PROSITE" id="PS00360">
    <property type="entry name" value="RIBOSOMAL_S9"/>
    <property type="match status" value="1"/>
</dbReference>
<feature type="compositionally biased region" description="Basic residues" evidence="6">
    <location>
        <begin position="135"/>
        <end position="155"/>
    </location>
</feature>
<dbReference type="InterPro" id="IPR020568">
    <property type="entry name" value="Ribosomal_Su5_D2-typ_SF"/>
</dbReference>
<dbReference type="Gene3D" id="3.30.230.10">
    <property type="match status" value="1"/>
</dbReference>
<accession>A0A1F7GMI5</accession>
<gene>
    <name evidence="7" type="ORF">A2799_01580</name>
</gene>
<dbReference type="Proteomes" id="UP000176850">
    <property type="component" value="Unassembled WGS sequence"/>
</dbReference>
<dbReference type="PANTHER" id="PTHR21569">
    <property type="entry name" value="RIBOSOMAL PROTEIN S9"/>
    <property type="match status" value="1"/>
</dbReference>
<name>A0A1F7GMI5_9BACT</name>
<evidence type="ECO:0000256" key="6">
    <source>
        <dbReference type="SAM" id="MobiDB-lite"/>
    </source>
</evidence>
<evidence type="ECO:0000256" key="4">
    <source>
        <dbReference type="RuleBase" id="RU003815"/>
    </source>
</evidence>
<protein>
    <recommendedName>
        <fullName evidence="5">30S ribosomal protein S9</fullName>
    </recommendedName>
</protein>
<dbReference type="GO" id="GO:0006412">
    <property type="term" value="P:translation"/>
    <property type="evidence" value="ECO:0007669"/>
    <property type="project" value="InterPro"/>
</dbReference>
<dbReference type="SUPFAM" id="SSF54211">
    <property type="entry name" value="Ribosomal protein S5 domain 2-like"/>
    <property type="match status" value="1"/>
</dbReference>
<feature type="region of interest" description="Disordered" evidence="6">
    <location>
        <begin position="133"/>
        <end position="155"/>
    </location>
</feature>
<keyword evidence="3 4" id="KW-0687">Ribonucleoprotein</keyword>
<comment type="caution">
    <text evidence="7">The sequence shown here is derived from an EMBL/GenBank/DDBJ whole genome shotgun (WGS) entry which is preliminary data.</text>
</comment>
<dbReference type="InterPro" id="IPR014721">
    <property type="entry name" value="Ribsml_uS5_D2-typ_fold_subgr"/>
</dbReference>
<evidence type="ECO:0000256" key="3">
    <source>
        <dbReference type="ARBA" id="ARBA00023274"/>
    </source>
</evidence>
<dbReference type="Pfam" id="PF00380">
    <property type="entry name" value="Ribosomal_S9"/>
    <property type="match status" value="1"/>
</dbReference>
<evidence type="ECO:0000313" key="7">
    <source>
        <dbReference type="EMBL" id="OGK19702.1"/>
    </source>
</evidence>
<dbReference type="InterPro" id="IPR000754">
    <property type="entry name" value="Ribosomal_uS9"/>
</dbReference>
<sequence length="155" mass="17510">MVKAEKKVVEKKPTEKKPKALQYYEAVGRRKTAVARVRLYISPTGTLKKGDMVVNSKPAFEYFPSVGEKNRFLEPLKLAESLDRFIVSIKILGGGKNGQLEAAILGLARALQKVDMGYRQILKENDLLTRDGRVRERRKVGTGGRARRKKQSPKR</sequence>
<dbReference type="GO" id="GO:0003735">
    <property type="term" value="F:structural constituent of ribosome"/>
    <property type="evidence" value="ECO:0007669"/>
    <property type="project" value="InterPro"/>
</dbReference>
<dbReference type="PANTHER" id="PTHR21569:SF1">
    <property type="entry name" value="SMALL RIBOSOMAL SUBUNIT PROTEIN US9M"/>
    <property type="match status" value="1"/>
</dbReference>
<evidence type="ECO:0000256" key="5">
    <source>
        <dbReference type="RuleBase" id="RU003816"/>
    </source>
</evidence>
<dbReference type="EMBL" id="MFZH01000007">
    <property type="protein sequence ID" value="OGK19702.1"/>
    <property type="molecule type" value="Genomic_DNA"/>
</dbReference>
<dbReference type="InterPro" id="IPR020574">
    <property type="entry name" value="Ribosomal_uS9_CS"/>
</dbReference>
<keyword evidence="2 4" id="KW-0689">Ribosomal protein</keyword>
<reference evidence="7 8" key="1">
    <citation type="journal article" date="2016" name="Nat. Commun.">
        <title>Thousands of microbial genomes shed light on interconnected biogeochemical processes in an aquifer system.</title>
        <authorList>
            <person name="Anantharaman K."/>
            <person name="Brown C.T."/>
            <person name="Hug L.A."/>
            <person name="Sharon I."/>
            <person name="Castelle C.J."/>
            <person name="Probst A.J."/>
            <person name="Thomas B.C."/>
            <person name="Singh A."/>
            <person name="Wilkins M.J."/>
            <person name="Karaoz U."/>
            <person name="Brodie E.L."/>
            <person name="Williams K.H."/>
            <person name="Hubbard S.S."/>
            <person name="Banfield J.F."/>
        </authorList>
    </citation>
    <scope>NUCLEOTIDE SEQUENCE [LARGE SCALE GENOMIC DNA]</scope>
</reference>